<organism evidence="2 3">
    <name type="scientific">Ascobolus immersus RN42</name>
    <dbReference type="NCBI Taxonomy" id="1160509"/>
    <lineage>
        <taxon>Eukaryota</taxon>
        <taxon>Fungi</taxon>
        <taxon>Dikarya</taxon>
        <taxon>Ascomycota</taxon>
        <taxon>Pezizomycotina</taxon>
        <taxon>Pezizomycetes</taxon>
        <taxon>Pezizales</taxon>
        <taxon>Ascobolaceae</taxon>
        <taxon>Ascobolus</taxon>
    </lineage>
</organism>
<name>A0A3N4H997_ASCIM</name>
<dbReference type="Proteomes" id="UP000275078">
    <property type="component" value="Unassembled WGS sequence"/>
</dbReference>
<keyword evidence="3" id="KW-1185">Reference proteome</keyword>
<evidence type="ECO:0000313" key="3">
    <source>
        <dbReference type="Proteomes" id="UP000275078"/>
    </source>
</evidence>
<feature type="region of interest" description="Disordered" evidence="1">
    <location>
        <begin position="1"/>
        <end position="48"/>
    </location>
</feature>
<dbReference type="EMBL" id="ML119952">
    <property type="protein sequence ID" value="RPA71263.1"/>
    <property type="molecule type" value="Genomic_DNA"/>
</dbReference>
<proteinExistence type="predicted"/>
<evidence type="ECO:0000256" key="1">
    <source>
        <dbReference type="SAM" id="MobiDB-lite"/>
    </source>
</evidence>
<dbReference type="AlphaFoldDB" id="A0A3N4H997"/>
<evidence type="ECO:0000313" key="2">
    <source>
        <dbReference type="EMBL" id="RPA71263.1"/>
    </source>
</evidence>
<gene>
    <name evidence="2" type="ORF">BJ508DRAFT_101818</name>
</gene>
<accession>A0A3N4H997</accession>
<protein>
    <submittedName>
        <fullName evidence="2">Uncharacterized protein</fullName>
    </submittedName>
</protein>
<feature type="compositionally biased region" description="Basic and acidic residues" evidence="1">
    <location>
        <begin position="9"/>
        <end position="23"/>
    </location>
</feature>
<reference evidence="2 3" key="1">
    <citation type="journal article" date="2018" name="Nat. Ecol. Evol.">
        <title>Pezizomycetes genomes reveal the molecular basis of ectomycorrhizal truffle lifestyle.</title>
        <authorList>
            <person name="Murat C."/>
            <person name="Payen T."/>
            <person name="Noel B."/>
            <person name="Kuo A."/>
            <person name="Morin E."/>
            <person name="Chen J."/>
            <person name="Kohler A."/>
            <person name="Krizsan K."/>
            <person name="Balestrini R."/>
            <person name="Da Silva C."/>
            <person name="Montanini B."/>
            <person name="Hainaut M."/>
            <person name="Levati E."/>
            <person name="Barry K.W."/>
            <person name="Belfiori B."/>
            <person name="Cichocki N."/>
            <person name="Clum A."/>
            <person name="Dockter R.B."/>
            <person name="Fauchery L."/>
            <person name="Guy J."/>
            <person name="Iotti M."/>
            <person name="Le Tacon F."/>
            <person name="Lindquist E.A."/>
            <person name="Lipzen A."/>
            <person name="Malagnac F."/>
            <person name="Mello A."/>
            <person name="Molinier V."/>
            <person name="Miyauchi S."/>
            <person name="Poulain J."/>
            <person name="Riccioni C."/>
            <person name="Rubini A."/>
            <person name="Sitrit Y."/>
            <person name="Splivallo R."/>
            <person name="Traeger S."/>
            <person name="Wang M."/>
            <person name="Zifcakova L."/>
            <person name="Wipf D."/>
            <person name="Zambonelli A."/>
            <person name="Paolocci F."/>
            <person name="Nowrousian M."/>
            <person name="Ottonello S."/>
            <person name="Baldrian P."/>
            <person name="Spatafora J.W."/>
            <person name="Henrissat B."/>
            <person name="Nagy L.G."/>
            <person name="Aury J.M."/>
            <person name="Wincker P."/>
            <person name="Grigoriev I.V."/>
            <person name="Bonfante P."/>
            <person name="Martin F.M."/>
        </authorList>
    </citation>
    <scope>NUCLEOTIDE SEQUENCE [LARGE SCALE GENOMIC DNA]</scope>
    <source>
        <strain evidence="2 3">RN42</strain>
    </source>
</reference>
<sequence>MTRAGTSKQEPRSPKKLVIREPRLATGNGPLRLDNSARPTFANPTSASLSRSNSLLRASEALQSASNVTTFYAFGNNGEEGEEDRMGANGFDFTPSVNLEDVHRSIIDSDSQTDTYGTESDASTTRINRNFLVDDPV</sequence>
<dbReference type="STRING" id="1160509.A0A3N4H997"/>